<keyword evidence="3" id="KW-1185">Reference proteome</keyword>
<reference evidence="2 3" key="1">
    <citation type="submission" date="2016-10" db="EMBL/GenBank/DDBJ databases">
        <authorList>
            <person name="de Groot N.N."/>
        </authorList>
    </citation>
    <scope>NUCLEOTIDE SEQUENCE [LARGE SCALE GENOMIC DNA]</scope>
    <source>
        <strain evidence="2 3">DSM 20581</strain>
    </source>
</reference>
<organism evidence="2 3">
    <name type="scientific">Desemzia incerta</name>
    <dbReference type="NCBI Taxonomy" id="82801"/>
    <lineage>
        <taxon>Bacteria</taxon>
        <taxon>Bacillati</taxon>
        <taxon>Bacillota</taxon>
        <taxon>Bacilli</taxon>
        <taxon>Lactobacillales</taxon>
        <taxon>Carnobacteriaceae</taxon>
        <taxon>Desemzia</taxon>
    </lineage>
</organism>
<keyword evidence="1" id="KW-0472">Membrane</keyword>
<keyword evidence="1" id="KW-0812">Transmembrane</keyword>
<sequence>MSLKKQRLIYYLIVDAAIMTLFFKNYFVPDHLSLNRFLLFWFLFIIGTALITRGLLSYSARRRK</sequence>
<gene>
    <name evidence="2" type="ORF">SAMN04488506_0119</name>
</gene>
<dbReference type="AlphaFoldDB" id="A0A1I5UPQ7"/>
<proteinExistence type="predicted"/>
<evidence type="ECO:0000313" key="3">
    <source>
        <dbReference type="Proteomes" id="UP000199136"/>
    </source>
</evidence>
<evidence type="ECO:0000256" key="1">
    <source>
        <dbReference type="SAM" id="Phobius"/>
    </source>
</evidence>
<feature type="transmembrane region" description="Helical" evidence="1">
    <location>
        <begin position="39"/>
        <end position="56"/>
    </location>
</feature>
<protein>
    <submittedName>
        <fullName evidence="2">Uncharacterized protein</fullName>
    </submittedName>
</protein>
<evidence type="ECO:0000313" key="2">
    <source>
        <dbReference type="EMBL" id="SFP97212.1"/>
    </source>
</evidence>
<keyword evidence="1" id="KW-1133">Transmembrane helix</keyword>
<dbReference type="RefSeq" id="WP_092479133.1">
    <property type="nucleotide sequence ID" value="NZ_FOXW01000001.1"/>
</dbReference>
<dbReference type="Proteomes" id="UP000199136">
    <property type="component" value="Unassembled WGS sequence"/>
</dbReference>
<accession>A0A1I5UPQ7</accession>
<name>A0A1I5UPQ7_9LACT</name>
<feature type="transmembrane region" description="Helical" evidence="1">
    <location>
        <begin position="9"/>
        <end position="27"/>
    </location>
</feature>
<dbReference type="EMBL" id="FOXW01000001">
    <property type="protein sequence ID" value="SFP97212.1"/>
    <property type="molecule type" value="Genomic_DNA"/>
</dbReference>